<reference evidence="2" key="2">
    <citation type="submission" date="2024-06" db="EMBL/GenBank/DDBJ databases">
        <authorList>
            <person name="Petrova K.O."/>
            <person name="Toshchakov S.V."/>
            <person name="Boltjanskaja Y.V."/>
            <person name="Kevbrin V.V."/>
        </authorList>
    </citation>
    <scope>NUCLEOTIDE SEQUENCE</scope>
    <source>
        <strain evidence="2">Z-710</strain>
    </source>
</reference>
<sequence length="273" mass="31603">MPSLQDFFSGAPLLLSGVILLFDVFVNRKRSMNYFLGTKMEEGQEEEARGLKKLFNFLLGILMISLAIFILFTDYYFEMIILSVLVPLVGIIAKLIAAARGLLLISNKKQFFLVVLSIFLSLTIVFLFVYDQTRHTTFKVAAGEVLERKIEKITIRDLSDREDKNIVRKLKVEDDKTIEQVNNNLAAMELKETFIGVGTRKYVMRLYYRNGGDELDYYVLVVGERSIHLSLDDNLGTDSYNLISDNYIFEKLDRLFYERKEEIEVRETIPLPF</sequence>
<gene>
    <name evidence="2" type="ORF">PRVXH_000341</name>
</gene>
<dbReference type="EMBL" id="CP159485">
    <property type="protein sequence ID" value="XCI29041.1"/>
    <property type="molecule type" value="Genomic_DNA"/>
</dbReference>
<evidence type="ECO:0008006" key="3">
    <source>
        <dbReference type="Google" id="ProtNLM"/>
    </source>
</evidence>
<feature type="transmembrane region" description="Helical" evidence="1">
    <location>
        <begin position="54"/>
        <end position="73"/>
    </location>
</feature>
<keyword evidence="1" id="KW-1133">Transmembrane helix</keyword>
<feature type="transmembrane region" description="Helical" evidence="1">
    <location>
        <begin position="111"/>
        <end position="130"/>
    </location>
</feature>
<dbReference type="AlphaFoldDB" id="A0AAU8HUH8"/>
<protein>
    <recommendedName>
        <fullName evidence="3">DUF3784 domain-containing protein</fullName>
    </recommendedName>
</protein>
<keyword evidence="1" id="KW-0472">Membrane</keyword>
<proteinExistence type="predicted"/>
<feature type="transmembrane region" description="Helical" evidence="1">
    <location>
        <begin position="6"/>
        <end position="26"/>
    </location>
</feature>
<reference evidence="2" key="1">
    <citation type="journal article" date="2018" name="Antonie Van Leeuwenhoek">
        <title>Proteinivorax hydrogeniformans sp. nov., an anaerobic, haloalkaliphilic bacterium fermenting proteinaceous compounds with high hydrogen production.</title>
        <authorList>
            <person name="Boltyanskaya Y."/>
            <person name="Detkova E."/>
            <person name="Pimenov N."/>
            <person name="Kevbrin V."/>
        </authorList>
    </citation>
    <scope>NUCLEOTIDE SEQUENCE</scope>
    <source>
        <strain evidence="2">Z-710</strain>
    </source>
</reference>
<evidence type="ECO:0000313" key="2">
    <source>
        <dbReference type="EMBL" id="XCI29041.1"/>
    </source>
</evidence>
<organism evidence="2">
    <name type="scientific">Proteinivorax hydrogeniformans</name>
    <dbReference type="NCBI Taxonomy" id="1826727"/>
    <lineage>
        <taxon>Bacteria</taxon>
        <taxon>Bacillati</taxon>
        <taxon>Bacillota</taxon>
        <taxon>Clostridia</taxon>
        <taxon>Eubacteriales</taxon>
        <taxon>Proteinivoracaceae</taxon>
        <taxon>Proteinivorax</taxon>
    </lineage>
</organism>
<feature type="transmembrane region" description="Helical" evidence="1">
    <location>
        <begin position="79"/>
        <end position="99"/>
    </location>
</feature>
<evidence type="ECO:0000256" key="1">
    <source>
        <dbReference type="SAM" id="Phobius"/>
    </source>
</evidence>
<keyword evidence="1" id="KW-0812">Transmembrane</keyword>
<accession>A0AAU8HUH8</accession>
<name>A0AAU8HUH8_9FIRM</name>
<dbReference type="RefSeq" id="WP_353893590.1">
    <property type="nucleotide sequence ID" value="NZ_CP159485.1"/>
</dbReference>